<dbReference type="Gene3D" id="3.30.70.100">
    <property type="match status" value="1"/>
</dbReference>
<accession>A0AAN9YMF8</accession>
<dbReference type="AlphaFoldDB" id="A0AAN9YMF8"/>
<dbReference type="InterPro" id="IPR011008">
    <property type="entry name" value="Dimeric_a/b-barrel"/>
</dbReference>
<dbReference type="PANTHER" id="PTHR40260">
    <property type="entry name" value="BLR8190 PROTEIN"/>
    <property type="match status" value="1"/>
</dbReference>
<protein>
    <recommendedName>
        <fullName evidence="3">EthD domain-containing protein</fullName>
    </recommendedName>
</protein>
<dbReference type="EMBL" id="JAKJXP020000087">
    <property type="protein sequence ID" value="KAK7747725.1"/>
    <property type="molecule type" value="Genomic_DNA"/>
</dbReference>
<proteinExistence type="predicted"/>
<name>A0AAN9YMF8_9PEZI</name>
<comment type="caution">
    <text evidence="1">The sequence shown here is derived from an EMBL/GenBank/DDBJ whole genome shotgun (WGS) entry which is preliminary data.</text>
</comment>
<evidence type="ECO:0000313" key="1">
    <source>
        <dbReference type="EMBL" id="KAK7747725.1"/>
    </source>
</evidence>
<evidence type="ECO:0000313" key="2">
    <source>
        <dbReference type="Proteomes" id="UP001320420"/>
    </source>
</evidence>
<dbReference type="PANTHER" id="PTHR40260:SF2">
    <property type="entry name" value="BLR8190 PROTEIN"/>
    <property type="match status" value="1"/>
</dbReference>
<dbReference type="Proteomes" id="UP001320420">
    <property type="component" value="Unassembled WGS sequence"/>
</dbReference>
<organism evidence="1 2">
    <name type="scientific">Diatrype stigma</name>
    <dbReference type="NCBI Taxonomy" id="117547"/>
    <lineage>
        <taxon>Eukaryota</taxon>
        <taxon>Fungi</taxon>
        <taxon>Dikarya</taxon>
        <taxon>Ascomycota</taxon>
        <taxon>Pezizomycotina</taxon>
        <taxon>Sordariomycetes</taxon>
        <taxon>Xylariomycetidae</taxon>
        <taxon>Xylariales</taxon>
        <taxon>Diatrypaceae</taxon>
        <taxon>Diatrype</taxon>
    </lineage>
</organism>
<evidence type="ECO:0008006" key="3">
    <source>
        <dbReference type="Google" id="ProtNLM"/>
    </source>
</evidence>
<sequence length="115" mass="12169">MEVLTTLILAYPRGAEINLDYYVSSHLALALPPIKKAGLRRWRVTKDARAAPGGAAGDWEVVVLLEFDDLASIAALTAPGTEADRAAAAADLPNYSKLPPVKWVVEEVASGEVAA</sequence>
<gene>
    <name evidence="1" type="ORF">SLS62_008869</name>
</gene>
<keyword evidence="2" id="KW-1185">Reference proteome</keyword>
<reference evidence="1 2" key="1">
    <citation type="submission" date="2024-02" db="EMBL/GenBank/DDBJ databases">
        <title>De novo assembly and annotation of 12 fungi associated with fruit tree decline syndrome in Ontario, Canada.</title>
        <authorList>
            <person name="Sulman M."/>
            <person name="Ellouze W."/>
            <person name="Ilyukhin E."/>
        </authorList>
    </citation>
    <scope>NUCLEOTIDE SEQUENCE [LARGE SCALE GENOMIC DNA]</scope>
    <source>
        <strain evidence="1 2">M11/M66-122</strain>
    </source>
</reference>
<dbReference type="SUPFAM" id="SSF54909">
    <property type="entry name" value="Dimeric alpha+beta barrel"/>
    <property type="match status" value="1"/>
</dbReference>